<dbReference type="Gene3D" id="1.10.3210.10">
    <property type="entry name" value="Hypothetical protein af1432"/>
    <property type="match status" value="1"/>
</dbReference>
<dbReference type="InParanoid" id="Q00SL1"/>
<reference evidence="12" key="3">
    <citation type="submission" date="2017-04" db="EMBL/GenBank/DDBJ databases">
        <title>Population genomics of picophytoplankton unveils novel chromosome hypervariability.</title>
        <authorList>
            <consortium name="DOE Joint Genome Institute"/>
            <person name="Blanc-Mathieu R."/>
            <person name="Krasovec M."/>
            <person name="Hebrard M."/>
            <person name="Yau S."/>
            <person name="Desgranges E."/>
            <person name="Martin J."/>
            <person name="Schackwitz W."/>
            <person name="Kuo A."/>
            <person name="Salin G."/>
            <person name="Donnadieu C."/>
            <person name="Desdevises Y."/>
            <person name="Sanchez-Ferandin S."/>
            <person name="Moreau H."/>
            <person name="Rivals E."/>
            <person name="Grigoriev I.V."/>
            <person name="Grimsley N."/>
            <person name="Eyre-Walker A."/>
            <person name="Piganeau G."/>
        </authorList>
    </citation>
    <scope>NUCLEOTIDE SEQUENCE [LARGE SCALE GENOMIC DNA]</scope>
    <source>
        <strain evidence="12">RCC 1115</strain>
    </source>
</reference>
<dbReference type="Proteomes" id="UP000195557">
    <property type="component" value="Unassembled WGS sequence"/>
</dbReference>
<comment type="similarity">
    <text evidence="5">Belongs to the HDDC2 family.</text>
</comment>
<dbReference type="GO" id="GO:0002953">
    <property type="term" value="F:5'-deoxynucleotidase activity"/>
    <property type="evidence" value="ECO:0007669"/>
    <property type="project" value="UniProtKB-EC"/>
</dbReference>
<evidence type="ECO:0000313" key="11">
    <source>
        <dbReference type="EMBL" id="CAL58603.1"/>
    </source>
</evidence>
<dbReference type="GO" id="GO:0046872">
    <property type="term" value="F:metal ion binding"/>
    <property type="evidence" value="ECO:0007669"/>
    <property type="project" value="UniProtKB-KW"/>
</dbReference>
<reference evidence="11 13" key="1">
    <citation type="journal article" date="2006" name="Proc. Natl. Acad. Sci. U.S.A.">
        <title>Genome analysis of the smallest free-living eukaryote Ostreococcus tauri unveils many unique features.</title>
        <authorList>
            <person name="Derelle E."/>
            <person name="Ferraz C."/>
            <person name="Rombauts S."/>
            <person name="Rouze P."/>
            <person name="Worden A.Z."/>
            <person name="Robbens S."/>
            <person name="Partensky F."/>
            <person name="Degroeve S."/>
            <person name="Echeynie S."/>
            <person name="Cooke R."/>
            <person name="Saeys Y."/>
            <person name="Wuyts J."/>
            <person name="Jabbari K."/>
            <person name="Bowler C."/>
            <person name="Panaud O."/>
            <person name="Piegu B."/>
            <person name="Ball S.G."/>
            <person name="Ral J.-P."/>
            <person name="Bouget F.-Y."/>
            <person name="Piganeau G."/>
            <person name="De Baets B."/>
            <person name="Picard A."/>
            <person name="Delseny M."/>
            <person name="Demaille J."/>
            <person name="Van de Peer Y."/>
            <person name="Moreau H."/>
        </authorList>
    </citation>
    <scope>NUCLEOTIDE SEQUENCE [LARGE SCALE GENOMIC DNA]</scope>
    <source>
        <strain evidence="11 13">OTTH0595</strain>
    </source>
</reference>
<dbReference type="Pfam" id="PF13023">
    <property type="entry name" value="HD_3"/>
    <property type="match status" value="1"/>
</dbReference>
<dbReference type="EMBL" id="CAID01000018">
    <property type="protein sequence ID" value="CAL58603.1"/>
    <property type="molecule type" value="Genomic_DNA"/>
</dbReference>
<comment type="subunit">
    <text evidence="6">Homodimer.</text>
</comment>
<dbReference type="STRING" id="70448.Q00SL1"/>
<organism evidence="11 13">
    <name type="scientific">Ostreococcus tauri</name>
    <name type="common">Marine green alga</name>
    <dbReference type="NCBI Taxonomy" id="70448"/>
    <lineage>
        <taxon>Eukaryota</taxon>
        <taxon>Viridiplantae</taxon>
        <taxon>Chlorophyta</taxon>
        <taxon>Mamiellophyceae</taxon>
        <taxon>Mamiellales</taxon>
        <taxon>Bathycoccaceae</taxon>
        <taxon>Ostreococcus</taxon>
    </lineage>
</organism>
<dbReference type="InterPro" id="IPR003607">
    <property type="entry name" value="HD/PDEase_dom"/>
</dbReference>
<name>Q00SL1_OSTTA</name>
<dbReference type="OrthoDB" id="10254258at2759"/>
<feature type="domain" description="HD/PDEase" evidence="10">
    <location>
        <begin position="38"/>
        <end position="158"/>
    </location>
</feature>
<protein>
    <recommendedName>
        <fullName evidence="7">5'-deoxynucleotidase</fullName>
        <ecNumber evidence="7">3.1.3.89</ecNumber>
    </recommendedName>
</protein>
<dbReference type="PANTHER" id="PTHR11845">
    <property type="entry name" value="5'-DEOXYNUCLEOTIDASE HDDC2"/>
    <property type="match status" value="1"/>
</dbReference>
<evidence type="ECO:0000256" key="9">
    <source>
        <dbReference type="ARBA" id="ARBA00022801"/>
    </source>
</evidence>
<keyword evidence="13" id="KW-1185">Reference proteome</keyword>
<gene>
    <name evidence="12" type="ORF">BE221DRAFT_206633</name>
    <name evidence="11" type="ORF">OT_ostta18g01410</name>
</gene>
<dbReference type="EC" id="3.1.3.89" evidence="7"/>
<comment type="cofactor">
    <cofactor evidence="2">
        <name>Mn(2+)</name>
        <dbReference type="ChEBI" id="CHEBI:29035"/>
    </cofactor>
</comment>
<dbReference type="GeneID" id="9838334"/>
<evidence type="ECO:0000256" key="2">
    <source>
        <dbReference type="ARBA" id="ARBA00001936"/>
    </source>
</evidence>
<evidence type="ECO:0000259" key="10">
    <source>
        <dbReference type="SMART" id="SM00471"/>
    </source>
</evidence>
<dbReference type="SUPFAM" id="SSF109604">
    <property type="entry name" value="HD-domain/PDEase-like"/>
    <property type="match status" value="1"/>
</dbReference>
<evidence type="ECO:0000256" key="8">
    <source>
        <dbReference type="ARBA" id="ARBA00022723"/>
    </source>
</evidence>
<dbReference type="SMART" id="SM00471">
    <property type="entry name" value="HDc"/>
    <property type="match status" value="1"/>
</dbReference>
<dbReference type="EMBL" id="KZ155791">
    <property type="protein sequence ID" value="OUS45115.1"/>
    <property type="molecule type" value="Genomic_DNA"/>
</dbReference>
<dbReference type="InterPro" id="IPR006674">
    <property type="entry name" value="HD_domain"/>
</dbReference>
<comment type="cofactor">
    <cofactor evidence="3">
        <name>Co(2+)</name>
        <dbReference type="ChEBI" id="CHEBI:48828"/>
    </cofactor>
</comment>
<reference evidence="11" key="2">
    <citation type="journal article" date="2014" name="BMC Genomics">
        <title>An improved genome of the model marine alga Ostreococcus tauri unfolds by assessing Illumina de novo assemblies.</title>
        <authorList>
            <person name="Blanc-Mathieu R."/>
            <person name="Verhelst B."/>
            <person name="Derelle E."/>
            <person name="Rombauts S."/>
            <person name="Bouget F.Y."/>
            <person name="Carre I."/>
            <person name="Chateau A."/>
            <person name="Eyre-Walker A."/>
            <person name="Grimsley N."/>
            <person name="Moreau H."/>
            <person name="Piegu B."/>
            <person name="Rivals E."/>
            <person name="Schackwitz W."/>
            <person name="Van de Peer Y."/>
            <person name="Piganeau G."/>
        </authorList>
    </citation>
    <scope>NUCLEOTIDE SEQUENCE</scope>
    <source>
        <strain evidence="11">RCC4221</strain>
    </source>
</reference>
<dbReference type="KEGG" id="ota:OT_ostta18g01410"/>
<evidence type="ECO:0000256" key="5">
    <source>
        <dbReference type="ARBA" id="ARBA00009999"/>
    </source>
</evidence>
<dbReference type="RefSeq" id="XP_003084187.1">
    <property type="nucleotide sequence ID" value="XM_003084139.1"/>
</dbReference>
<dbReference type="FunCoup" id="Q00SL1">
    <property type="interactions" value="1397"/>
</dbReference>
<dbReference type="Proteomes" id="UP000009170">
    <property type="component" value="Unassembled WGS sequence"/>
</dbReference>
<evidence type="ECO:0000256" key="6">
    <source>
        <dbReference type="ARBA" id="ARBA00011738"/>
    </source>
</evidence>
<evidence type="ECO:0000256" key="4">
    <source>
        <dbReference type="ARBA" id="ARBA00004074"/>
    </source>
</evidence>
<accession>A0A454XN58</accession>
<comment type="function">
    <text evidence="4">Catalyzes the dephosphorylation of the nucleoside 5'-monophosphates deoxyadenosine monophosphate (dAMP), deoxycytidine monophosphate (dCMP), deoxyguanosine monophosphate (dGMP) and deoxythymidine monophosphate (dTMP).</text>
</comment>
<dbReference type="PANTHER" id="PTHR11845:SF13">
    <property type="entry name" value="5'-DEOXYNUCLEOTIDASE HDDC2"/>
    <property type="match status" value="1"/>
</dbReference>
<dbReference type="GO" id="GO:0005737">
    <property type="term" value="C:cytoplasm"/>
    <property type="evidence" value="ECO:0007669"/>
    <property type="project" value="TreeGrafter"/>
</dbReference>
<keyword evidence="8" id="KW-0479">Metal-binding</keyword>
<accession>Q00SL1</accession>
<sequence>MARDASTASAVTMIELLRRARGLKTLPRAGWAKRRVREVESVADHTFRVALCAMLTSSTEAARAMGVDSTRAVKMALVHDLAECVVGDITPCDGVSDDDKHAMEKRAMDDLVKDLGSVGLEVLELWEEYEAGTSATAKLVKDCDKLEMVLQAQEYESEGNAGERGTLEEFFESTRGRYRTTIGTEMSEEIEKGRPGRE</sequence>
<dbReference type="FunFam" id="1.10.3210.10:FF:000035">
    <property type="entry name" value="HD family hydrolase"/>
    <property type="match status" value="1"/>
</dbReference>
<proteinExistence type="inferred from homology"/>
<evidence type="ECO:0000313" key="13">
    <source>
        <dbReference type="Proteomes" id="UP000009170"/>
    </source>
</evidence>
<accession>A0A1Y5IDR4</accession>
<dbReference type="InterPro" id="IPR039356">
    <property type="entry name" value="YfbR/HDDC2"/>
</dbReference>
<evidence type="ECO:0000256" key="1">
    <source>
        <dbReference type="ARBA" id="ARBA00001638"/>
    </source>
</evidence>
<evidence type="ECO:0000256" key="3">
    <source>
        <dbReference type="ARBA" id="ARBA00001941"/>
    </source>
</evidence>
<dbReference type="AlphaFoldDB" id="Q00SL1"/>
<comment type="catalytic activity">
    <reaction evidence="1">
        <text>a 2'-deoxyribonucleoside 5'-phosphate + H2O = a 2'-deoxyribonucleoside + phosphate</text>
        <dbReference type="Rhea" id="RHEA:36167"/>
        <dbReference type="ChEBI" id="CHEBI:15377"/>
        <dbReference type="ChEBI" id="CHEBI:18274"/>
        <dbReference type="ChEBI" id="CHEBI:43474"/>
        <dbReference type="ChEBI" id="CHEBI:65317"/>
        <dbReference type="EC" id="3.1.3.89"/>
    </reaction>
</comment>
<evidence type="ECO:0000313" key="12">
    <source>
        <dbReference type="EMBL" id="OUS45115.1"/>
    </source>
</evidence>
<dbReference type="OMA" id="TWRLCLM"/>
<evidence type="ECO:0000256" key="7">
    <source>
        <dbReference type="ARBA" id="ARBA00012964"/>
    </source>
</evidence>
<keyword evidence="9" id="KW-0378">Hydrolase</keyword>